<keyword evidence="8" id="KW-1133">Transmembrane helix</keyword>
<evidence type="ECO:0000256" key="7">
    <source>
        <dbReference type="SAM" id="MobiDB-lite"/>
    </source>
</evidence>
<dbReference type="GO" id="GO:0004252">
    <property type="term" value="F:serine-type endopeptidase activity"/>
    <property type="evidence" value="ECO:0007669"/>
    <property type="project" value="UniProtKB-UniRule"/>
</dbReference>
<evidence type="ECO:0000256" key="2">
    <source>
        <dbReference type="ARBA" id="ARBA00022670"/>
    </source>
</evidence>
<dbReference type="InterPro" id="IPR034058">
    <property type="entry name" value="TagA/B/C/D_pept_dom"/>
</dbReference>
<gene>
    <name evidence="12" type="ORF">HYH03_003413</name>
</gene>
<dbReference type="InterPro" id="IPR003137">
    <property type="entry name" value="PA_domain"/>
</dbReference>
<proteinExistence type="inferred from homology"/>
<evidence type="ECO:0000259" key="10">
    <source>
        <dbReference type="Pfam" id="PF00082"/>
    </source>
</evidence>
<dbReference type="Pfam" id="PF02225">
    <property type="entry name" value="PA"/>
    <property type="match status" value="1"/>
</dbReference>
<evidence type="ECO:0000256" key="1">
    <source>
        <dbReference type="ARBA" id="ARBA00011073"/>
    </source>
</evidence>
<feature type="compositionally biased region" description="Low complexity" evidence="7">
    <location>
        <begin position="380"/>
        <end position="400"/>
    </location>
</feature>
<dbReference type="PROSITE" id="PS51257">
    <property type="entry name" value="PROKAR_LIPOPROTEIN"/>
    <property type="match status" value="1"/>
</dbReference>
<keyword evidence="2 6" id="KW-0645">Protease</keyword>
<dbReference type="Proteomes" id="UP000612055">
    <property type="component" value="Unassembled WGS sequence"/>
</dbReference>
<feature type="compositionally biased region" description="Polar residues" evidence="7">
    <location>
        <begin position="370"/>
        <end position="379"/>
    </location>
</feature>
<evidence type="ECO:0000256" key="9">
    <source>
        <dbReference type="SAM" id="SignalP"/>
    </source>
</evidence>
<feature type="active site" description="Charge relay system" evidence="5 6">
    <location>
        <position position="589"/>
    </location>
</feature>
<evidence type="ECO:0000256" key="3">
    <source>
        <dbReference type="ARBA" id="ARBA00022801"/>
    </source>
</evidence>
<keyword evidence="3 6" id="KW-0378">Hydrolase</keyword>
<feature type="transmembrane region" description="Helical" evidence="8">
    <location>
        <begin position="1955"/>
        <end position="1978"/>
    </location>
</feature>
<feature type="region of interest" description="Disordered" evidence="7">
    <location>
        <begin position="1214"/>
        <end position="1260"/>
    </location>
</feature>
<evidence type="ECO:0000313" key="13">
    <source>
        <dbReference type="Proteomes" id="UP000612055"/>
    </source>
</evidence>
<dbReference type="SUPFAM" id="SSF52743">
    <property type="entry name" value="Subtilisin-like"/>
    <property type="match status" value="1"/>
</dbReference>
<keyword evidence="9" id="KW-0732">Signal</keyword>
<dbReference type="OrthoDB" id="536624at2759"/>
<feature type="chain" id="PRO_5032707242" evidence="9">
    <location>
        <begin position="20"/>
        <end position="2209"/>
    </location>
</feature>
<organism evidence="12 13">
    <name type="scientific">Edaphochlamys debaryana</name>
    <dbReference type="NCBI Taxonomy" id="47281"/>
    <lineage>
        <taxon>Eukaryota</taxon>
        <taxon>Viridiplantae</taxon>
        <taxon>Chlorophyta</taxon>
        <taxon>core chlorophytes</taxon>
        <taxon>Chlorophyceae</taxon>
        <taxon>CS clade</taxon>
        <taxon>Chlamydomonadales</taxon>
        <taxon>Chlamydomonadales incertae sedis</taxon>
        <taxon>Edaphochlamys</taxon>
    </lineage>
</organism>
<evidence type="ECO:0000256" key="6">
    <source>
        <dbReference type="PROSITE-ProRule" id="PRU01240"/>
    </source>
</evidence>
<feature type="compositionally biased region" description="Pro residues" evidence="7">
    <location>
        <begin position="1812"/>
        <end position="1832"/>
    </location>
</feature>
<feature type="compositionally biased region" description="Acidic residues" evidence="7">
    <location>
        <begin position="130"/>
        <end position="140"/>
    </location>
</feature>
<dbReference type="PANTHER" id="PTHR43399">
    <property type="entry name" value="SUBTILISIN-RELATED"/>
    <property type="match status" value="1"/>
</dbReference>
<name>A0A835YCC5_9CHLO</name>
<feature type="active site" description="Charge relay system" evidence="5 6">
    <location>
        <position position="942"/>
    </location>
</feature>
<dbReference type="GO" id="GO:0006508">
    <property type="term" value="P:proteolysis"/>
    <property type="evidence" value="ECO:0007669"/>
    <property type="project" value="UniProtKB-KW"/>
</dbReference>
<evidence type="ECO:0000313" key="12">
    <source>
        <dbReference type="EMBL" id="KAG2498668.1"/>
    </source>
</evidence>
<dbReference type="CDD" id="cd04842">
    <property type="entry name" value="Peptidases_S8_Kp43_protease"/>
    <property type="match status" value="1"/>
</dbReference>
<dbReference type="PROSITE" id="PS51892">
    <property type="entry name" value="SUBTILASE"/>
    <property type="match status" value="1"/>
</dbReference>
<dbReference type="PROSITE" id="PS00137">
    <property type="entry name" value="SUBTILASE_HIS"/>
    <property type="match status" value="1"/>
</dbReference>
<dbReference type="InterPro" id="IPR015500">
    <property type="entry name" value="Peptidase_S8_subtilisin-rel"/>
</dbReference>
<feature type="region of interest" description="Disordered" evidence="7">
    <location>
        <begin position="317"/>
        <end position="339"/>
    </location>
</feature>
<feature type="region of interest" description="Disordered" evidence="7">
    <location>
        <begin position="363"/>
        <end position="415"/>
    </location>
</feature>
<dbReference type="InterPro" id="IPR036852">
    <property type="entry name" value="Peptidase_S8/S53_dom_sf"/>
</dbReference>
<dbReference type="InterPro" id="IPR046450">
    <property type="entry name" value="PA_dom_sf"/>
</dbReference>
<accession>A0A835YCC5</accession>
<feature type="compositionally biased region" description="Pro residues" evidence="7">
    <location>
        <begin position="2196"/>
        <end position="2209"/>
    </location>
</feature>
<dbReference type="SUPFAM" id="SSF49785">
    <property type="entry name" value="Galactose-binding domain-like"/>
    <property type="match status" value="1"/>
</dbReference>
<dbReference type="Gene3D" id="3.40.50.200">
    <property type="entry name" value="Peptidase S8/S53 domain"/>
    <property type="match status" value="1"/>
</dbReference>
<feature type="region of interest" description="Disordered" evidence="7">
    <location>
        <begin position="116"/>
        <end position="178"/>
    </location>
</feature>
<feature type="active site" description="Charge relay system" evidence="5 6">
    <location>
        <position position="534"/>
    </location>
</feature>
<keyword evidence="8" id="KW-0472">Membrane</keyword>
<evidence type="ECO:0000259" key="11">
    <source>
        <dbReference type="Pfam" id="PF02225"/>
    </source>
</evidence>
<keyword evidence="8" id="KW-0812">Transmembrane</keyword>
<feature type="compositionally biased region" description="Low complexity" evidence="7">
    <location>
        <begin position="2159"/>
        <end position="2182"/>
    </location>
</feature>
<dbReference type="PRINTS" id="PR00723">
    <property type="entry name" value="SUBTILISIN"/>
</dbReference>
<dbReference type="PROSITE" id="PS00138">
    <property type="entry name" value="SUBTILASE_SER"/>
    <property type="match status" value="1"/>
</dbReference>
<evidence type="ECO:0000256" key="5">
    <source>
        <dbReference type="PIRSR" id="PIRSR615500-1"/>
    </source>
</evidence>
<feature type="region of interest" description="Disordered" evidence="7">
    <location>
        <begin position="2006"/>
        <end position="2059"/>
    </location>
</feature>
<comment type="caution">
    <text evidence="12">The sequence shown here is derived from an EMBL/GenBank/DDBJ whole genome shotgun (WGS) entry which is preliminary data.</text>
</comment>
<dbReference type="Gene3D" id="2.60.120.380">
    <property type="match status" value="1"/>
</dbReference>
<keyword evidence="13" id="KW-1185">Reference proteome</keyword>
<dbReference type="Gene3D" id="3.50.30.30">
    <property type="match status" value="1"/>
</dbReference>
<dbReference type="InterPro" id="IPR051048">
    <property type="entry name" value="Peptidase_S8/S53_subtilisin"/>
</dbReference>
<feature type="compositionally biased region" description="Low complexity" evidence="7">
    <location>
        <begin position="2036"/>
        <end position="2051"/>
    </location>
</feature>
<dbReference type="InterPro" id="IPR023828">
    <property type="entry name" value="Peptidase_S8_Ser-AS"/>
</dbReference>
<evidence type="ECO:0000256" key="4">
    <source>
        <dbReference type="ARBA" id="ARBA00022825"/>
    </source>
</evidence>
<sequence length="2209" mass="227282">MRRISIGLCVLLLWGSACAATSTNGRGDASEKSPGRGRLARAARSTYRGVHEVHLRTGVVDVDAEHSRLPAPTPLARRLLAQRASVHVPTSSPEWGPLSDSQLWLLTLGPDLHYHEAAHGPTEAHGGPESDPEPVPDTDADPQPAQPRTQTGPGRAQPLDSLPASEADDDATGDPFLAADDAGSFDASLFLGQGERERELPQFAADQDLLLARLRAEGVAVVSFLPPAAWLLAVSADADLAGVLSEYPGLRAAPYGPPHRRIAPELHSVLHLLKEARQAAAEALAGGGRLDELLAAAGGAEAATVVLGAMRRHAAPRAPASTSSAPGNASSASSASPAGPTRVVLEVSFPHLEHEDLATLAGLTLPHPSAPNSGSESTPGQRASEAQAQAQAQAPGQDDGAAGRGREAGAGDGGVVLPPYRPAHAAAADWAEALAALSPRACPPLLAPDRDSPTVLTVAVCPEALEATAEWLAAAPQVSWLAPRMAARVHNLLASAVIQTGGYPDAPAQAQLLSMHPFWAAGLDGRNQTVGCGDSGLDVGNCYFYDPAVPFMQNVQTDANGMQYFLSTRHRKLRYYLAVVQDLYDSFGHGTHVSGTLVGSRFDRPSGTSEPLDPATGQAPAAKIAFMDLSRDKGDGVWTPGDLARSYFNLTYSVGARVHSDSWGSDLTAYDSMASALDRFTWANQDFLSVFAAGNYGATTTATTTVTSPAVAKNCLTAGATLASTTSGDKPSAYGVTVFSMTVTMNMAGGQGGSRTVRVVGAGFGGDLGTIASAGLVAATPADACSGISNAGGIRGRVVLIQRGRCYFTDKMKAAATAGAVGVVVYNDRQDGYFQMLSADGASATPAVPMGSVPLSTGRWLLAAVGSGSVSVSFRRAPDTAPAGYEDVATYSSFGPTTDGRIKPEITAPGSLLSAASSGTLQPDGATPTCNSAAYKSLHGTSMATPAIAGSALLVRQYFTDGFYPDGRATPGAGFSPSGALIKAVLLGGAQHMDGSVSGTGMPLEDVPSYRQGFGRASLLHSLPLPTVAAAMNPGWRLQVVDGASLAQGELHRFCVRSTGSGPLRITLVWFDWPGDPSASRVLVNNLDLQVRAAGRAGLVDYGNGVIDSVNTVEQVWYDSLPAGDVSITVSAPTVFSRAGRQPYALAVHGRFSGTLRAPTPGSGNVSAPACVVQLAVIDDNMSSPILTNRRDVTFYFSTSDLSATASGFECRLAPETSTTSTRGAPTDSTDSTTSDGGGVGFFASSPPPSRASNSSSNSTGAGAWLPCVSPTTYTALQDGRYSFQVRVKNEEVAAIRPLTVDATPPVTTLTSSLQPAANATSITTSSDNATFYFVASDTSTSVNFTCFIAFSNGPPGQDAPPRIRRSVYLGEGGTAFVPVAVQQWFACSSPLELAGLSFGDYEMQVLAYDAAKNAETQNKQVTWKTRYQPNTPYARLASGPVGGVIANDSLDYTVTLFVGAPDPNQPPLERVLAAADGTAASTDYQSTVVLVPAGVPASVTSLTAATTWTALGSSSLNVRVPTDGQYLVAVRPTGSTDASTWAVASVTVDTTPPIVNVTRKPGATQSDPRVTIAFGDGGSEGDVRAFFCRWMGPASSAPDPDTPDAPPNAFAPCAGTSTHDNVTEGFWLFQVKGRDAAGNMGDPTAVPFRTDLSPPVITALVPPAATASRLAWNFTVDDGPSGTGVANVSCSLRWTFLVDITNVSVGDAQFPPGSPSARWVTPCPNPARYTVQEGSYLWSIAAADGAGLRASADFPIVIDRTPPISRIFTPPLAAGRMLPPRVSFSFASTDKPDASPSGLSQQQCLLTAVSAPPPASPPPAPPAPLPAPSPPLANVTGSAKTAAVPLLTPGGASRRAARSLLQQVIGLRISNGSAVQLSSWHVCDANGTATNVTYDGFSSGYYTFQVRAMDRAGNVGDPTQAYFFAVDDTLPPDGSTTIEVGQPSGGSSGSTRTIVIAVLVAVGAIVIVAATVGIVYARRRHLRKRYNAPPAVHVGNGISMQPMGSVGYSNGHSNGHLNGQNSMRNLSHGGGGAGSRNARGNSSAALGSPNPSLPLPPSSSGGVVPMPYATMSYGPAVGVPTDPALAAALAASAAEAERSRVEAAEEERVRRAIAASIEEENLRRAMQASLAVAAKESAARSAADAEAAAMDAAIAASLASAQQQAQRQASALRGQMAAAAQAPPPTPRDASGQPSAPPAPRPPSESLI</sequence>
<comment type="similarity">
    <text evidence="1 6">Belongs to the peptidase S8 family.</text>
</comment>
<feature type="signal peptide" evidence="9">
    <location>
        <begin position="1"/>
        <end position="19"/>
    </location>
</feature>
<evidence type="ECO:0000256" key="8">
    <source>
        <dbReference type="SAM" id="Phobius"/>
    </source>
</evidence>
<dbReference type="InterPro" id="IPR022398">
    <property type="entry name" value="Peptidase_S8_His-AS"/>
</dbReference>
<protein>
    <submittedName>
        <fullName evidence="12">Uncharacterized protein</fullName>
    </submittedName>
</protein>
<dbReference type="SUPFAM" id="SSF52025">
    <property type="entry name" value="PA domain"/>
    <property type="match status" value="1"/>
</dbReference>
<reference evidence="12" key="1">
    <citation type="journal article" date="2020" name="bioRxiv">
        <title>Comparative genomics of Chlamydomonas.</title>
        <authorList>
            <person name="Craig R.J."/>
            <person name="Hasan A.R."/>
            <person name="Ness R.W."/>
            <person name="Keightley P.D."/>
        </authorList>
    </citation>
    <scope>NUCLEOTIDE SEQUENCE</scope>
    <source>
        <strain evidence="12">CCAP 11/70</strain>
    </source>
</reference>
<dbReference type="EMBL" id="JAEHOE010000009">
    <property type="protein sequence ID" value="KAG2498668.1"/>
    <property type="molecule type" value="Genomic_DNA"/>
</dbReference>
<keyword evidence="4 6" id="KW-0720">Serine protease</keyword>
<dbReference type="InterPro" id="IPR000209">
    <property type="entry name" value="Peptidase_S8/S53_dom"/>
</dbReference>
<feature type="domain" description="Peptidase S8/S53" evidence="10">
    <location>
        <begin position="525"/>
        <end position="961"/>
    </location>
</feature>
<dbReference type="PANTHER" id="PTHR43399:SF4">
    <property type="entry name" value="CELL WALL-ASSOCIATED PROTEASE"/>
    <property type="match status" value="1"/>
</dbReference>
<dbReference type="InterPro" id="IPR008979">
    <property type="entry name" value="Galactose-bd-like_sf"/>
</dbReference>
<feature type="domain" description="PA" evidence="11">
    <location>
        <begin position="774"/>
        <end position="859"/>
    </location>
</feature>
<feature type="region of interest" description="Disordered" evidence="7">
    <location>
        <begin position="1810"/>
        <end position="1837"/>
    </location>
</feature>
<feature type="compositionally biased region" description="Polar residues" evidence="7">
    <location>
        <begin position="2008"/>
        <end position="2026"/>
    </location>
</feature>
<dbReference type="Pfam" id="PF00082">
    <property type="entry name" value="Peptidase_S8"/>
    <property type="match status" value="1"/>
</dbReference>
<feature type="region of interest" description="Disordered" evidence="7">
    <location>
        <begin position="2159"/>
        <end position="2209"/>
    </location>
</feature>